<proteinExistence type="inferred from homology"/>
<dbReference type="Gene3D" id="3.40.50.300">
    <property type="entry name" value="P-loop containing nucleotide triphosphate hydrolases"/>
    <property type="match status" value="1"/>
</dbReference>
<accession>A0A2P5T0B1</accession>
<dbReference type="Proteomes" id="UP000296153">
    <property type="component" value="Unassembled WGS sequence"/>
</dbReference>
<dbReference type="SUPFAM" id="SSF52540">
    <property type="entry name" value="P-loop containing nucleoside triphosphate hydrolases"/>
    <property type="match status" value="1"/>
</dbReference>
<dbReference type="InterPro" id="IPR001977">
    <property type="entry name" value="Depp_CoAkinase"/>
</dbReference>
<evidence type="ECO:0000256" key="6">
    <source>
        <dbReference type="NCBIfam" id="TIGR00152"/>
    </source>
</evidence>
<dbReference type="OrthoDB" id="9812943at2"/>
<dbReference type="CDD" id="cd02022">
    <property type="entry name" value="DPCK"/>
    <property type="match status" value="1"/>
</dbReference>
<dbReference type="PROSITE" id="PS51219">
    <property type="entry name" value="DPCK"/>
    <property type="match status" value="1"/>
</dbReference>
<name>A0A2P5T0B1_9GAMM</name>
<evidence type="ECO:0000313" key="7">
    <source>
        <dbReference type="EMBL" id="PPI88015.1"/>
    </source>
</evidence>
<comment type="catalytic activity">
    <reaction evidence="5">
        <text>3'-dephospho-CoA + ATP = ADP + CoA + H(+)</text>
        <dbReference type="Rhea" id="RHEA:18245"/>
        <dbReference type="ChEBI" id="CHEBI:15378"/>
        <dbReference type="ChEBI" id="CHEBI:30616"/>
        <dbReference type="ChEBI" id="CHEBI:57287"/>
        <dbReference type="ChEBI" id="CHEBI:57328"/>
        <dbReference type="ChEBI" id="CHEBI:456216"/>
        <dbReference type="EC" id="2.7.1.24"/>
    </reaction>
</comment>
<reference evidence="7 8" key="1">
    <citation type="journal article" date="2018" name="Genome Biol. Evol.">
        <title>Cladogenesis and Genomic Streamlining in Extracellular Endosymbionts of Tropical Stink Bugs.</title>
        <authorList>
            <person name="Otero-Bravo A."/>
            <person name="Goffredi S."/>
            <person name="Sabree Z.L."/>
        </authorList>
    </citation>
    <scope>NUCLEOTIDE SEQUENCE [LARGE SCALE GENOMIC DNA]</scope>
    <source>
        <strain evidence="7 8">SoEE</strain>
    </source>
</reference>
<organism evidence="7 8">
    <name type="scientific">Candidatus Pantoea edessiphila</name>
    <dbReference type="NCBI Taxonomy" id="2044610"/>
    <lineage>
        <taxon>Bacteria</taxon>
        <taxon>Pseudomonadati</taxon>
        <taxon>Pseudomonadota</taxon>
        <taxon>Gammaproteobacteria</taxon>
        <taxon>Enterobacterales</taxon>
        <taxon>Erwiniaceae</taxon>
        <taxon>Pantoea</taxon>
    </lineage>
</organism>
<dbReference type="GO" id="GO:0005737">
    <property type="term" value="C:cytoplasm"/>
    <property type="evidence" value="ECO:0007669"/>
    <property type="project" value="UniProtKB-SubCell"/>
</dbReference>
<dbReference type="Pfam" id="PF01121">
    <property type="entry name" value="CoaE"/>
    <property type="match status" value="1"/>
</dbReference>
<dbReference type="GO" id="GO:0004140">
    <property type="term" value="F:dephospho-CoA kinase activity"/>
    <property type="evidence" value="ECO:0007669"/>
    <property type="project" value="UniProtKB-UniRule"/>
</dbReference>
<feature type="binding site" evidence="5">
    <location>
        <begin position="12"/>
        <end position="17"/>
    </location>
    <ligand>
        <name>ATP</name>
        <dbReference type="ChEBI" id="CHEBI:30616"/>
    </ligand>
</feature>
<evidence type="ECO:0000256" key="4">
    <source>
        <dbReference type="ARBA" id="ARBA00022993"/>
    </source>
</evidence>
<evidence type="ECO:0000256" key="2">
    <source>
        <dbReference type="ARBA" id="ARBA00022741"/>
    </source>
</evidence>
<evidence type="ECO:0000313" key="8">
    <source>
        <dbReference type="Proteomes" id="UP000296153"/>
    </source>
</evidence>
<dbReference type="AlphaFoldDB" id="A0A2P5T0B1"/>
<gene>
    <name evidence="5" type="primary">coaE</name>
    <name evidence="7" type="ORF">CRV12_02080</name>
</gene>
<dbReference type="EMBL" id="PDKT01000002">
    <property type="protein sequence ID" value="PPI88015.1"/>
    <property type="molecule type" value="Genomic_DNA"/>
</dbReference>
<dbReference type="UniPathway" id="UPA00241">
    <property type="reaction ID" value="UER00356"/>
</dbReference>
<dbReference type="EC" id="2.7.1.24" evidence="5 6"/>
<sequence length="202" mass="23234">MPYIVACTGGIGSGKSTIANIFAKFNINVIDADVIAYKLVKPGSCVLKAIINRYGNDILTKQGTLFRSRLREIIFQDKKERYWLNNILHPLINIQTQNLKKIAKSPYILWVVPLLIENKLQHQANRILVINIDKATQLKRVQIRDNVTLAQVEKIIEIQATHQQRINFADDIINNIGKLENTFLQVFKLHQFYLKLAKTKQD</sequence>
<keyword evidence="4 5" id="KW-0173">Coenzyme A biosynthesis</keyword>
<comment type="similarity">
    <text evidence="1 5">Belongs to the CoaE family.</text>
</comment>
<dbReference type="InterPro" id="IPR027417">
    <property type="entry name" value="P-loop_NTPase"/>
</dbReference>
<keyword evidence="2 5" id="KW-0547">Nucleotide-binding</keyword>
<dbReference type="PANTHER" id="PTHR10695:SF46">
    <property type="entry name" value="BIFUNCTIONAL COENZYME A SYNTHASE-RELATED"/>
    <property type="match status" value="1"/>
</dbReference>
<comment type="caution">
    <text evidence="7">The sequence shown here is derived from an EMBL/GenBank/DDBJ whole genome shotgun (WGS) entry which is preliminary data.</text>
</comment>
<dbReference type="RefSeq" id="WP_136131044.1">
    <property type="nucleotide sequence ID" value="NZ_PDKT01000002.1"/>
</dbReference>
<comment type="subcellular location">
    <subcellularLocation>
        <location evidence="5">Cytoplasm</location>
    </subcellularLocation>
</comment>
<keyword evidence="5" id="KW-0808">Transferase</keyword>
<dbReference type="PANTHER" id="PTHR10695">
    <property type="entry name" value="DEPHOSPHO-COA KINASE-RELATED"/>
    <property type="match status" value="1"/>
</dbReference>
<comment type="pathway">
    <text evidence="5">Cofactor biosynthesis; coenzyme A biosynthesis; CoA from (R)-pantothenate: step 5/5.</text>
</comment>
<dbReference type="NCBIfam" id="TIGR00152">
    <property type="entry name" value="dephospho-CoA kinase"/>
    <property type="match status" value="1"/>
</dbReference>
<keyword evidence="3 5" id="KW-0067">ATP-binding</keyword>
<keyword evidence="5" id="KW-0963">Cytoplasm</keyword>
<protein>
    <recommendedName>
        <fullName evidence="5 6">Dephospho-CoA kinase</fullName>
        <ecNumber evidence="5 6">2.7.1.24</ecNumber>
    </recommendedName>
    <alternativeName>
        <fullName evidence="5">Dephosphocoenzyme A kinase</fullName>
    </alternativeName>
</protein>
<evidence type="ECO:0000256" key="3">
    <source>
        <dbReference type="ARBA" id="ARBA00022840"/>
    </source>
</evidence>
<evidence type="ECO:0000256" key="1">
    <source>
        <dbReference type="ARBA" id="ARBA00009018"/>
    </source>
</evidence>
<dbReference type="GO" id="GO:0015937">
    <property type="term" value="P:coenzyme A biosynthetic process"/>
    <property type="evidence" value="ECO:0007669"/>
    <property type="project" value="UniProtKB-UniRule"/>
</dbReference>
<dbReference type="GO" id="GO:0005524">
    <property type="term" value="F:ATP binding"/>
    <property type="evidence" value="ECO:0007669"/>
    <property type="project" value="UniProtKB-UniRule"/>
</dbReference>
<dbReference type="HAMAP" id="MF_00376">
    <property type="entry name" value="Dephospho_CoA_kinase"/>
    <property type="match status" value="1"/>
</dbReference>
<keyword evidence="5 7" id="KW-0418">Kinase</keyword>
<comment type="function">
    <text evidence="5">Catalyzes the phosphorylation of the 3'-hydroxyl group of dephosphocoenzyme A to form coenzyme A.</text>
</comment>
<evidence type="ECO:0000256" key="5">
    <source>
        <dbReference type="HAMAP-Rule" id="MF_00376"/>
    </source>
</evidence>